<keyword evidence="2" id="KW-0238">DNA-binding</keyword>
<dbReference type="CDD" id="cd06267">
    <property type="entry name" value="PBP1_LacI_sugar_binding-like"/>
    <property type="match status" value="1"/>
</dbReference>
<dbReference type="PROSITE" id="PS50932">
    <property type="entry name" value="HTH_LACI_2"/>
    <property type="match status" value="1"/>
</dbReference>
<dbReference type="InterPro" id="IPR010982">
    <property type="entry name" value="Lambda_DNA-bd_dom_sf"/>
</dbReference>
<dbReference type="EMBL" id="CP013200">
    <property type="protein sequence ID" value="ALO65259.1"/>
    <property type="molecule type" value="Genomic_DNA"/>
</dbReference>
<dbReference type="SMART" id="SM00354">
    <property type="entry name" value="HTH_LACI"/>
    <property type="match status" value="1"/>
</dbReference>
<evidence type="ECO:0000256" key="2">
    <source>
        <dbReference type="ARBA" id="ARBA00023125"/>
    </source>
</evidence>
<reference evidence="6" key="1">
    <citation type="submission" date="2015-11" db="EMBL/GenBank/DDBJ databases">
        <authorList>
            <person name="Kumar R."/>
            <person name="Singh D."/>
            <person name="Swarnkar M.K."/>
            <person name="Singh A.K."/>
            <person name="Kumar S."/>
        </authorList>
    </citation>
    <scope>NUCLEOTIDE SEQUENCE [LARGE SCALE GENOMIC DNA]</scope>
    <source>
        <strain evidence="6">ERGS4:06</strain>
    </source>
</reference>
<dbReference type="SUPFAM" id="SSF53822">
    <property type="entry name" value="Periplasmic binding protein-like I"/>
    <property type="match status" value="1"/>
</dbReference>
<dbReference type="Gene3D" id="3.40.50.2300">
    <property type="match status" value="2"/>
</dbReference>
<dbReference type="Proteomes" id="UP000059574">
    <property type="component" value="Chromosome"/>
</dbReference>
<keyword evidence="3" id="KW-0804">Transcription</keyword>
<dbReference type="Pfam" id="PF13377">
    <property type="entry name" value="Peripla_BP_3"/>
    <property type="match status" value="1"/>
</dbReference>
<dbReference type="RefSeq" id="WP_062285525.1">
    <property type="nucleotide sequence ID" value="NZ_CP013200.1"/>
</dbReference>
<dbReference type="Gene3D" id="1.10.260.40">
    <property type="entry name" value="lambda repressor-like DNA-binding domains"/>
    <property type="match status" value="1"/>
</dbReference>
<dbReference type="AlphaFoldDB" id="A0A0S2LVV6"/>
<dbReference type="InterPro" id="IPR000843">
    <property type="entry name" value="HTH_LacI"/>
</dbReference>
<sequence>MTPSPGRKKRSTILDVATVAGISRGTVSRVLNGEPYVSDEARVAVNKAIKEVGYVPNMAARNLVRQRSQAVGLLIHEPHALFLEDPNIGSIMLGANTVLSQAGYQMVCLIIDSELDVNRIGQYLNGGSIDGAIVISASENDPITELIEQLAMASAFVGLPPNHRPLPFVSIDNKKAAAEITARLKASGRTQIGMIAAALGRAAGADRLAGFADALGSNYRPELVAKVEHFSFDAGIAGMRELLEICPTIDGVFAASDAVAAGALSVLQRIGRRVPEDIAVVGFDDSIWAQRTNPPLSTVRQPASELGAKAAELVLAQLRGEEINRDGVYLDTTIVWRESV</sequence>
<name>A0A0S2LVV6_9MICC</name>
<dbReference type="OrthoDB" id="4268837at2"/>
<evidence type="ECO:0000256" key="3">
    <source>
        <dbReference type="ARBA" id="ARBA00023163"/>
    </source>
</evidence>
<protein>
    <submittedName>
        <fullName evidence="5">LacI family transcriptional regulator</fullName>
    </submittedName>
</protein>
<organism evidence="5 6">
    <name type="scientific">Arthrobacter alpinus</name>
    <dbReference type="NCBI Taxonomy" id="656366"/>
    <lineage>
        <taxon>Bacteria</taxon>
        <taxon>Bacillati</taxon>
        <taxon>Actinomycetota</taxon>
        <taxon>Actinomycetes</taxon>
        <taxon>Micrococcales</taxon>
        <taxon>Micrococcaceae</taxon>
        <taxon>Arthrobacter</taxon>
    </lineage>
</organism>
<dbReference type="CDD" id="cd01392">
    <property type="entry name" value="HTH_LacI"/>
    <property type="match status" value="1"/>
</dbReference>
<proteinExistence type="predicted"/>
<evidence type="ECO:0000313" key="5">
    <source>
        <dbReference type="EMBL" id="ALO65259.1"/>
    </source>
</evidence>
<keyword evidence="1" id="KW-0805">Transcription regulation</keyword>
<gene>
    <name evidence="5" type="ORF">AS189_00620</name>
</gene>
<dbReference type="PANTHER" id="PTHR30146">
    <property type="entry name" value="LACI-RELATED TRANSCRIPTIONAL REPRESSOR"/>
    <property type="match status" value="1"/>
</dbReference>
<feature type="domain" description="HTH lacI-type" evidence="4">
    <location>
        <begin position="11"/>
        <end position="65"/>
    </location>
</feature>
<evidence type="ECO:0000256" key="1">
    <source>
        <dbReference type="ARBA" id="ARBA00023015"/>
    </source>
</evidence>
<dbReference type="GO" id="GO:0003700">
    <property type="term" value="F:DNA-binding transcription factor activity"/>
    <property type="evidence" value="ECO:0007669"/>
    <property type="project" value="TreeGrafter"/>
</dbReference>
<dbReference type="GO" id="GO:0000976">
    <property type="term" value="F:transcription cis-regulatory region binding"/>
    <property type="evidence" value="ECO:0007669"/>
    <property type="project" value="TreeGrafter"/>
</dbReference>
<reference evidence="5 6" key="2">
    <citation type="journal article" date="2016" name="J. Biotechnol.">
        <title>Complete genome sequence of Arthrobacter alpinus ERGS4:06, a yellow pigmented bacterium tolerant to cold and radiations isolated from Sikkim Himalaya.</title>
        <authorList>
            <person name="Kumar R."/>
            <person name="Singh D."/>
            <person name="Swarnkar M.K."/>
            <person name="Singh A.K."/>
            <person name="Kumar S."/>
        </authorList>
    </citation>
    <scope>NUCLEOTIDE SEQUENCE [LARGE SCALE GENOMIC DNA]</scope>
    <source>
        <strain evidence="5 6">ERGS4:06</strain>
    </source>
</reference>
<dbReference type="PANTHER" id="PTHR30146:SF109">
    <property type="entry name" value="HTH-TYPE TRANSCRIPTIONAL REGULATOR GALS"/>
    <property type="match status" value="1"/>
</dbReference>
<dbReference type="InterPro" id="IPR046335">
    <property type="entry name" value="LacI/GalR-like_sensor"/>
</dbReference>
<dbReference type="InterPro" id="IPR028082">
    <property type="entry name" value="Peripla_BP_I"/>
</dbReference>
<evidence type="ECO:0000313" key="6">
    <source>
        <dbReference type="Proteomes" id="UP000059574"/>
    </source>
</evidence>
<accession>A0A0S2LVV6</accession>
<dbReference type="Pfam" id="PF00356">
    <property type="entry name" value="LacI"/>
    <property type="match status" value="1"/>
</dbReference>
<evidence type="ECO:0000259" key="4">
    <source>
        <dbReference type="PROSITE" id="PS50932"/>
    </source>
</evidence>
<dbReference type="SUPFAM" id="SSF47413">
    <property type="entry name" value="lambda repressor-like DNA-binding domains"/>
    <property type="match status" value="1"/>
</dbReference>